<dbReference type="EMBL" id="AVOT02011670">
    <property type="protein sequence ID" value="MBW0492608.1"/>
    <property type="molecule type" value="Genomic_DNA"/>
</dbReference>
<evidence type="ECO:0000256" key="1">
    <source>
        <dbReference type="SAM" id="MobiDB-lite"/>
    </source>
</evidence>
<evidence type="ECO:0000313" key="2">
    <source>
        <dbReference type="EMBL" id="MBW0492608.1"/>
    </source>
</evidence>
<comment type="caution">
    <text evidence="2">The sequence shown here is derived from an EMBL/GenBank/DDBJ whole genome shotgun (WGS) entry which is preliminary data.</text>
</comment>
<sequence length="181" mass="20148">MGCRPIHQRSDFPIYIINNQVVVKRIERIPDFQANPDASDQLQKSSPSPSQPPSKNFHRHIIPSTPRDLQPSLSAVPASVTQPTINPSTTTKPSLTSPAGPASFLQSRPSPMSPPQTCNLCPEHPIIVELKDCHYNSQLPNCFKEESGGLSELTQRIQRWVIRVNILWPGCSVGLKKELKR</sequence>
<proteinExistence type="predicted"/>
<dbReference type="Proteomes" id="UP000765509">
    <property type="component" value="Unassembled WGS sequence"/>
</dbReference>
<evidence type="ECO:0000313" key="3">
    <source>
        <dbReference type="Proteomes" id="UP000765509"/>
    </source>
</evidence>
<gene>
    <name evidence="2" type="ORF">O181_032323</name>
</gene>
<keyword evidence="3" id="KW-1185">Reference proteome</keyword>
<accession>A0A9Q3H5E5</accession>
<organism evidence="2 3">
    <name type="scientific">Austropuccinia psidii MF-1</name>
    <dbReference type="NCBI Taxonomy" id="1389203"/>
    <lineage>
        <taxon>Eukaryota</taxon>
        <taxon>Fungi</taxon>
        <taxon>Dikarya</taxon>
        <taxon>Basidiomycota</taxon>
        <taxon>Pucciniomycotina</taxon>
        <taxon>Pucciniomycetes</taxon>
        <taxon>Pucciniales</taxon>
        <taxon>Sphaerophragmiaceae</taxon>
        <taxon>Austropuccinia</taxon>
    </lineage>
</organism>
<protein>
    <submittedName>
        <fullName evidence="2">Uncharacterized protein</fullName>
    </submittedName>
</protein>
<reference evidence="2" key="1">
    <citation type="submission" date="2021-03" db="EMBL/GenBank/DDBJ databases">
        <title>Draft genome sequence of rust myrtle Austropuccinia psidii MF-1, a brazilian biotype.</title>
        <authorList>
            <person name="Quecine M.C."/>
            <person name="Pachon D.M.R."/>
            <person name="Bonatelli M.L."/>
            <person name="Correr F.H."/>
            <person name="Franceschini L.M."/>
            <person name="Leite T.F."/>
            <person name="Margarido G.R.A."/>
            <person name="Almeida C.A."/>
            <person name="Ferrarezi J.A."/>
            <person name="Labate C.A."/>
        </authorList>
    </citation>
    <scope>NUCLEOTIDE SEQUENCE</scope>
    <source>
        <strain evidence="2">MF-1</strain>
    </source>
</reference>
<dbReference type="AlphaFoldDB" id="A0A9Q3H5E5"/>
<name>A0A9Q3H5E5_9BASI</name>
<feature type="compositionally biased region" description="Low complexity" evidence="1">
    <location>
        <begin position="87"/>
        <end position="98"/>
    </location>
</feature>
<feature type="region of interest" description="Disordered" evidence="1">
    <location>
        <begin position="35"/>
        <end position="111"/>
    </location>
</feature>